<keyword evidence="9" id="KW-0966">Cell projection</keyword>
<evidence type="ECO:0000256" key="6">
    <source>
        <dbReference type="RuleBase" id="RU362062"/>
    </source>
</evidence>
<reference evidence="9 10" key="1">
    <citation type="submission" date="2017-02" db="EMBL/GenBank/DDBJ databases">
        <title>Genome sequence of the nitrite-oxidizing bacterium Nitrobacter vulgaris strain Ab1.</title>
        <authorList>
            <person name="Mellbye B.L."/>
            <person name="Davis E.W."/>
            <person name="Spieck E."/>
            <person name="Chang J.H."/>
            <person name="Bottomley P.J."/>
            <person name="Sayavedra-Soto L.A."/>
        </authorList>
    </citation>
    <scope>NUCLEOTIDE SEQUENCE [LARGE SCALE GENOMIC DNA]</scope>
    <source>
        <strain evidence="9 10">Ab1</strain>
    </source>
</reference>
<sequence length="141" mass="15372">MADNGADFMRSMSIATSGLRAQAGRMRVISENIANADSTAQGPGGDPYRRKVPTFSSALDRALDAKVVTLGRVRPDMSTFRVKHEPGNPAADASGNVKYPNVNSLVEMTDMRNAQRSYEANLNIISATRRMIQRTLDILKS</sequence>
<keyword evidence="4 6" id="KW-0975">Bacterial flagellum</keyword>
<feature type="domain" description="Flagellar basal body rod protein N-terminal" evidence="7">
    <location>
        <begin position="13"/>
        <end position="39"/>
    </location>
</feature>
<evidence type="ECO:0000259" key="8">
    <source>
        <dbReference type="Pfam" id="PF06429"/>
    </source>
</evidence>
<dbReference type="GO" id="GO:0030694">
    <property type="term" value="C:bacterial-type flagellum basal body, rod"/>
    <property type="evidence" value="ECO:0007669"/>
    <property type="project" value="UniProtKB-UniRule"/>
</dbReference>
<evidence type="ECO:0000313" key="10">
    <source>
        <dbReference type="Proteomes" id="UP000189940"/>
    </source>
</evidence>
<comment type="subcellular location">
    <subcellularLocation>
        <location evidence="1 6">Bacterial flagellum basal body</location>
    </subcellularLocation>
</comment>
<dbReference type="Pfam" id="PF06429">
    <property type="entry name" value="Flg_bbr_C"/>
    <property type="match status" value="1"/>
</dbReference>
<comment type="caution">
    <text evidence="9">The sequence shown here is derived from an EMBL/GenBank/DDBJ whole genome shotgun (WGS) entry which is preliminary data.</text>
</comment>
<accession>A0A1V4I100</accession>
<dbReference type="Proteomes" id="UP000189940">
    <property type="component" value="Unassembled WGS sequence"/>
</dbReference>
<gene>
    <name evidence="9" type="ORF">B2M20_06145</name>
</gene>
<feature type="domain" description="Flagellar basal-body/hook protein C-terminal" evidence="8">
    <location>
        <begin position="94"/>
        <end position="137"/>
    </location>
</feature>
<keyword evidence="9" id="KW-0969">Cilium</keyword>
<dbReference type="PANTHER" id="PTHR30435:SF2">
    <property type="entry name" value="FLAGELLAR BASAL-BODY ROD PROTEIN FLGC"/>
    <property type="match status" value="1"/>
</dbReference>
<dbReference type="EMBL" id="MWPQ01000026">
    <property type="protein sequence ID" value="OPH83500.1"/>
    <property type="molecule type" value="Genomic_DNA"/>
</dbReference>
<dbReference type="NCBIfam" id="TIGR01395">
    <property type="entry name" value="FlgC"/>
    <property type="match status" value="1"/>
</dbReference>
<comment type="similarity">
    <text evidence="2">Belongs to the flagella basal body rod proteins family.</text>
</comment>
<evidence type="ECO:0000313" key="9">
    <source>
        <dbReference type="EMBL" id="OPH83500.1"/>
    </source>
</evidence>
<dbReference type="InterPro" id="IPR006299">
    <property type="entry name" value="FlgC"/>
</dbReference>
<evidence type="ECO:0000256" key="2">
    <source>
        <dbReference type="ARBA" id="ARBA00009677"/>
    </source>
</evidence>
<dbReference type="Pfam" id="PF00460">
    <property type="entry name" value="Flg_bb_rod"/>
    <property type="match status" value="1"/>
</dbReference>
<name>A0A1V4I100_NITVU</name>
<evidence type="ECO:0000256" key="4">
    <source>
        <dbReference type="ARBA" id="ARBA00023143"/>
    </source>
</evidence>
<evidence type="ECO:0000256" key="1">
    <source>
        <dbReference type="ARBA" id="ARBA00004117"/>
    </source>
</evidence>
<evidence type="ECO:0000259" key="7">
    <source>
        <dbReference type="Pfam" id="PF00460"/>
    </source>
</evidence>
<organism evidence="9 10">
    <name type="scientific">Nitrobacter vulgaris</name>
    <dbReference type="NCBI Taxonomy" id="29421"/>
    <lineage>
        <taxon>Bacteria</taxon>
        <taxon>Pseudomonadati</taxon>
        <taxon>Pseudomonadota</taxon>
        <taxon>Alphaproteobacteria</taxon>
        <taxon>Hyphomicrobiales</taxon>
        <taxon>Nitrobacteraceae</taxon>
        <taxon>Nitrobacter</taxon>
    </lineage>
</organism>
<dbReference type="OrthoDB" id="9813951at2"/>
<dbReference type="RefSeq" id="WP_079446198.1">
    <property type="nucleotide sequence ID" value="NZ_JAVDPZ010000017.1"/>
</dbReference>
<keyword evidence="9" id="KW-0282">Flagellum</keyword>
<evidence type="ECO:0000256" key="3">
    <source>
        <dbReference type="ARBA" id="ARBA00017941"/>
    </source>
</evidence>
<dbReference type="InterPro" id="IPR001444">
    <property type="entry name" value="Flag_bb_rod_N"/>
</dbReference>
<keyword evidence="10" id="KW-1185">Reference proteome</keyword>
<dbReference type="STRING" id="29421.B2M20_06145"/>
<dbReference type="AlphaFoldDB" id="A0A1V4I100"/>
<dbReference type="GO" id="GO:0071978">
    <property type="term" value="P:bacterial-type flagellum-dependent swarming motility"/>
    <property type="evidence" value="ECO:0007669"/>
    <property type="project" value="TreeGrafter"/>
</dbReference>
<evidence type="ECO:0000256" key="5">
    <source>
        <dbReference type="ARBA" id="ARBA00025933"/>
    </source>
</evidence>
<dbReference type="PANTHER" id="PTHR30435">
    <property type="entry name" value="FLAGELLAR PROTEIN"/>
    <property type="match status" value="1"/>
</dbReference>
<comment type="subunit">
    <text evidence="5 6">The basal body constitutes a major portion of the flagellar organelle and consists of four rings (L,P,S, and M) mounted on a central rod. The rod consists of about 26 subunits of FlgG in the distal portion, and FlgB, FlgC and FlgF are thought to build up the proximal portion of the rod with about 6 subunits each.</text>
</comment>
<proteinExistence type="inferred from homology"/>
<dbReference type="InterPro" id="IPR010930">
    <property type="entry name" value="Flg_bb/hook_C_dom"/>
</dbReference>
<protein>
    <recommendedName>
        <fullName evidence="3 6">Flagellar basal-body rod protein FlgC</fullName>
    </recommendedName>
</protein>